<feature type="transmembrane region" description="Helical" evidence="9">
    <location>
        <begin position="12"/>
        <end position="33"/>
    </location>
</feature>
<evidence type="ECO:0000256" key="7">
    <source>
        <dbReference type="ARBA" id="ARBA00022989"/>
    </source>
</evidence>
<proteinExistence type="predicted"/>
<feature type="domain" description="ABC transporter" evidence="10">
    <location>
        <begin position="334"/>
        <end position="569"/>
    </location>
</feature>
<dbReference type="SUPFAM" id="SSF90123">
    <property type="entry name" value="ABC transporter transmembrane region"/>
    <property type="match status" value="1"/>
</dbReference>
<dbReference type="InterPro" id="IPR036640">
    <property type="entry name" value="ABC1_TM_sf"/>
</dbReference>
<dbReference type="Gene3D" id="3.40.50.300">
    <property type="entry name" value="P-loop containing nucleotide triphosphate hydrolases"/>
    <property type="match status" value="1"/>
</dbReference>
<dbReference type="EMBL" id="JACBYQ010000002">
    <property type="protein sequence ID" value="NYE96386.1"/>
    <property type="molecule type" value="Genomic_DNA"/>
</dbReference>
<dbReference type="Proteomes" id="UP000521748">
    <property type="component" value="Unassembled WGS sequence"/>
</dbReference>
<evidence type="ECO:0000256" key="6">
    <source>
        <dbReference type="ARBA" id="ARBA00022840"/>
    </source>
</evidence>
<keyword evidence="5" id="KW-0547">Nucleotide-binding</keyword>
<accession>A0A7Y9LVL5</accession>
<comment type="subcellular location">
    <subcellularLocation>
        <location evidence="1">Cell membrane</location>
        <topology evidence="1">Multi-pass membrane protein</topology>
    </subcellularLocation>
</comment>
<keyword evidence="7 9" id="KW-1133">Transmembrane helix</keyword>
<dbReference type="InterPro" id="IPR027417">
    <property type="entry name" value="P-loop_NTPase"/>
</dbReference>
<dbReference type="GO" id="GO:0016887">
    <property type="term" value="F:ATP hydrolysis activity"/>
    <property type="evidence" value="ECO:0007669"/>
    <property type="project" value="InterPro"/>
</dbReference>
<dbReference type="InterPro" id="IPR003439">
    <property type="entry name" value="ABC_transporter-like_ATP-bd"/>
</dbReference>
<dbReference type="Pfam" id="PF00005">
    <property type="entry name" value="ABC_tran"/>
    <property type="match status" value="1"/>
</dbReference>
<feature type="transmembrane region" description="Helical" evidence="9">
    <location>
        <begin position="53"/>
        <end position="78"/>
    </location>
</feature>
<dbReference type="GO" id="GO:0015421">
    <property type="term" value="F:ABC-type oligopeptide transporter activity"/>
    <property type="evidence" value="ECO:0007669"/>
    <property type="project" value="TreeGrafter"/>
</dbReference>
<keyword evidence="2" id="KW-0813">Transport</keyword>
<feature type="domain" description="ABC transmembrane type-1" evidence="11">
    <location>
        <begin position="18"/>
        <end position="300"/>
    </location>
</feature>
<keyword evidence="6 12" id="KW-0067">ATP-binding</keyword>
<evidence type="ECO:0000256" key="9">
    <source>
        <dbReference type="SAM" id="Phobius"/>
    </source>
</evidence>
<evidence type="ECO:0000256" key="3">
    <source>
        <dbReference type="ARBA" id="ARBA00022475"/>
    </source>
</evidence>
<dbReference type="InterPro" id="IPR039421">
    <property type="entry name" value="Type_1_exporter"/>
</dbReference>
<dbReference type="InterPro" id="IPR003593">
    <property type="entry name" value="AAA+_ATPase"/>
</dbReference>
<organism evidence="12 13">
    <name type="scientific">Psychromicrobium silvestre</name>
    <dbReference type="NCBI Taxonomy" id="1645614"/>
    <lineage>
        <taxon>Bacteria</taxon>
        <taxon>Bacillati</taxon>
        <taxon>Actinomycetota</taxon>
        <taxon>Actinomycetes</taxon>
        <taxon>Micrococcales</taxon>
        <taxon>Micrococcaceae</taxon>
        <taxon>Psychromicrobium</taxon>
    </lineage>
</organism>
<dbReference type="CDD" id="cd18548">
    <property type="entry name" value="ABC_6TM_Tm287_like"/>
    <property type="match status" value="1"/>
</dbReference>
<dbReference type="InterPro" id="IPR011527">
    <property type="entry name" value="ABC1_TM_dom"/>
</dbReference>
<sequence length="577" mass="62804">MLIKLLRQYSKPYIPYLVAVLVFQLIATIAALYLPSLNAQIIDDGVAKADTDYIWRVGGVMLLVALVQVAAAVAGVYFGSKASMAVGRDLRRGVFRKVSNFSAQEVSSFGAPTLITRGTNDVQQVQMVLLMGLNFMVSAPIMCIGGIIMALREDLSLSWLVWVSVPLLLVVVGFLVWRLMPLFKSMQGFIDKINGVLREQIVGIRVVRAFGREPFETKRFDAANGDITRVSLKVGSIFVLMFPLITMILHVATSAVLWFGGQRVESHDMEVGSLTAFLQYLLQILTAVMMGTFMAMMIPRAVVCAERIAEVLDTKATLLLPEETIEPSQKRGEVEYRNVSFSYPGAEAPVLKNISFTASPGQTVAIIGSTGGGKTTLLSLLPRLYDVAEGEVLLDGVPVTKLSREAITSRVSMVPQKPYLFAGTIESNLRFGKPNAGEDELWEALTVAQGADFVREKSKGLNSKVAQGGGNVSGGQRQRLCIARSLVTEPKVYLFDDSFSALDVATDARLRKALKEKTADATVIIVAQRVATITEADQILVLDDGEIVGRGTHEELLAQSEVYQEIVASQISAEEMA</sequence>
<keyword evidence="4 9" id="KW-0812">Transmembrane</keyword>
<evidence type="ECO:0000259" key="10">
    <source>
        <dbReference type="PROSITE" id="PS50893"/>
    </source>
</evidence>
<dbReference type="Pfam" id="PF00664">
    <property type="entry name" value="ABC_membrane"/>
    <property type="match status" value="1"/>
</dbReference>
<dbReference type="GO" id="GO:0005524">
    <property type="term" value="F:ATP binding"/>
    <property type="evidence" value="ECO:0007669"/>
    <property type="project" value="UniProtKB-KW"/>
</dbReference>
<evidence type="ECO:0000259" key="11">
    <source>
        <dbReference type="PROSITE" id="PS50929"/>
    </source>
</evidence>
<dbReference type="FunFam" id="1.20.1560.10:FF:000040">
    <property type="entry name" value="Multidrug ABC transporter ATP-binding protein"/>
    <property type="match status" value="1"/>
</dbReference>
<evidence type="ECO:0000313" key="12">
    <source>
        <dbReference type="EMBL" id="NYE96386.1"/>
    </source>
</evidence>
<feature type="transmembrane region" description="Helical" evidence="9">
    <location>
        <begin position="127"/>
        <end position="151"/>
    </location>
</feature>
<feature type="transmembrane region" description="Helical" evidence="9">
    <location>
        <begin position="237"/>
        <end position="260"/>
    </location>
</feature>
<dbReference type="RefSeq" id="WP_179390045.1">
    <property type="nucleotide sequence ID" value="NZ_JACBYQ010000002.1"/>
</dbReference>
<name>A0A7Y9LVL5_9MICC</name>
<dbReference type="PANTHER" id="PTHR43394">
    <property type="entry name" value="ATP-DEPENDENT PERMEASE MDL1, MITOCHONDRIAL"/>
    <property type="match status" value="1"/>
</dbReference>
<dbReference type="PROSITE" id="PS50893">
    <property type="entry name" value="ABC_TRANSPORTER_2"/>
    <property type="match status" value="1"/>
</dbReference>
<feature type="transmembrane region" description="Helical" evidence="9">
    <location>
        <begin position="280"/>
        <end position="298"/>
    </location>
</feature>
<feature type="transmembrane region" description="Helical" evidence="9">
    <location>
        <begin position="157"/>
        <end position="177"/>
    </location>
</feature>
<dbReference type="SUPFAM" id="SSF52540">
    <property type="entry name" value="P-loop containing nucleoside triphosphate hydrolases"/>
    <property type="match status" value="1"/>
</dbReference>
<evidence type="ECO:0000256" key="1">
    <source>
        <dbReference type="ARBA" id="ARBA00004651"/>
    </source>
</evidence>
<keyword evidence="13" id="KW-1185">Reference proteome</keyword>
<gene>
    <name evidence="12" type="ORF">FHU41_002636</name>
</gene>
<dbReference type="PROSITE" id="PS50929">
    <property type="entry name" value="ABC_TM1F"/>
    <property type="match status" value="1"/>
</dbReference>
<evidence type="ECO:0000256" key="8">
    <source>
        <dbReference type="ARBA" id="ARBA00023136"/>
    </source>
</evidence>
<dbReference type="Gene3D" id="1.20.1560.10">
    <property type="entry name" value="ABC transporter type 1, transmembrane domain"/>
    <property type="match status" value="1"/>
</dbReference>
<dbReference type="FunFam" id="3.40.50.300:FF:000854">
    <property type="entry name" value="Multidrug ABC transporter ATP-binding protein"/>
    <property type="match status" value="1"/>
</dbReference>
<dbReference type="PANTHER" id="PTHR43394:SF1">
    <property type="entry name" value="ATP-BINDING CASSETTE SUB-FAMILY B MEMBER 10, MITOCHONDRIAL"/>
    <property type="match status" value="1"/>
</dbReference>
<dbReference type="SMART" id="SM00382">
    <property type="entry name" value="AAA"/>
    <property type="match status" value="1"/>
</dbReference>
<dbReference type="GO" id="GO:0005886">
    <property type="term" value="C:plasma membrane"/>
    <property type="evidence" value="ECO:0007669"/>
    <property type="project" value="UniProtKB-SubCell"/>
</dbReference>
<comment type="caution">
    <text evidence="12">The sequence shown here is derived from an EMBL/GenBank/DDBJ whole genome shotgun (WGS) entry which is preliminary data.</text>
</comment>
<reference evidence="12 13" key="1">
    <citation type="submission" date="2020-07" db="EMBL/GenBank/DDBJ databases">
        <title>Sequencing the genomes of 1000 actinobacteria strains.</title>
        <authorList>
            <person name="Klenk H.-P."/>
        </authorList>
    </citation>
    <scope>NUCLEOTIDE SEQUENCE [LARGE SCALE GENOMIC DNA]</scope>
    <source>
        <strain evidence="12 13">DSM 102047</strain>
    </source>
</reference>
<dbReference type="InterPro" id="IPR017871">
    <property type="entry name" value="ABC_transporter-like_CS"/>
</dbReference>
<keyword evidence="3" id="KW-1003">Cell membrane</keyword>
<dbReference type="AlphaFoldDB" id="A0A7Y9LVL5"/>
<evidence type="ECO:0000313" key="13">
    <source>
        <dbReference type="Proteomes" id="UP000521748"/>
    </source>
</evidence>
<evidence type="ECO:0000256" key="2">
    <source>
        <dbReference type="ARBA" id="ARBA00022448"/>
    </source>
</evidence>
<protein>
    <submittedName>
        <fullName evidence="12">ATP-binding cassette subfamily B protein</fullName>
    </submittedName>
</protein>
<evidence type="ECO:0000256" key="5">
    <source>
        <dbReference type="ARBA" id="ARBA00022741"/>
    </source>
</evidence>
<evidence type="ECO:0000256" key="4">
    <source>
        <dbReference type="ARBA" id="ARBA00022692"/>
    </source>
</evidence>
<dbReference type="PROSITE" id="PS00211">
    <property type="entry name" value="ABC_TRANSPORTER_1"/>
    <property type="match status" value="1"/>
</dbReference>
<keyword evidence="8 9" id="KW-0472">Membrane</keyword>